<gene>
    <name evidence="8" type="ORF">BT96DRAFT_961872</name>
</gene>
<feature type="compositionally biased region" description="Polar residues" evidence="6">
    <location>
        <begin position="791"/>
        <end position="800"/>
    </location>
</feature>
<dbReference type="GO" id="GO:0015031">
    <property type="term" value="P:protein transport"/>
    <property type="evidence" value="ECO:0007669"/>
    <property type="project" value="UniProtKB-KW"/>
</dbReference>
<feature type="region of interest" description="Disordered" evidence="6">
    <location>
        <begin position="1"/>
        <end position="155"/>
    </location>
</feature>
<evidence type="ECO:0000256" key="3">
    <source>
        <dbReference type="ARBA" id="ARBA00022927"/>
    </source>
</evidence>
<dbReference type="PANTHER" id="PTHR10663">
    <property type="entry name" value="GUANYL-NUCLEOTIDE EXCHANGE FACTOR"/>
    <property type="match status" value="1"/>
</dbReference>
<reference evidence="8" key="1">
    <citation type="journal article" date="2019" name="Environ. Microbiol.">
        <title>Fungal ecological strategies reflected in gene transcription - a case study of two litter decomposers.</title>
        <authorList>
            <person name="Barbi F."/>
            <person name="Kohler A."/>
            <person name="Barry K."/>
            <person name="Baskaran P."/>
            <person name="Daum C."/>
            <person name="Fauchery L."/>
            <person name="Ihrmark K."/>
            <person name="Kuo A."/>
            <person name="LaButti K."/>
            <person name="Lipzen A."/>
            <person name="Morin E."/>
            <person name="Grigoriev I.V."/>
            <person name="Henrissat B."/>
            <person name="Lindahl B."/>
            <person name="Martin F."/>
        </authorList>
    </citation>
    <scope>NUCLEOTIDE SEQUENCE</scope>
    <source>
        <strain evidence="8">JB14</strain>
    </source>
</reference>
<dbReference type="SMART" id="SM00222">
    <property type="entry name" value="Sec7"/>
    <property type="match status" value="1"/>
</dbReference>
<dbReference type="InterPro" id="IPR016024">
    <property type="entry name" value="ARM-type_fold"/>
</dbReference>
<dbReference type="Pfam" id="PF09324">
    <property type="entry name" value="Sec7-like_HDS"/>
    <property type="match status" value="1"/>
</dbReference>
<proteinExistence type="predicted"/>
<keyword evidence="4" id="KW-0472">Membrane</keyword>
<feature type="region of interest" description="Disordered" evidence="6">
    <location>
        <begin position="761"/>
        <end position="814"/>
    </location>
</feature>
<keyword evidence="1" id="KW-0813">Transport</keyword>
<dbReference type="Pfam" id="PF20252">
    <property type="entry name" value="BIG2_C"/>
    <property type="match status" value="1"/>
</dbReference>
<dbReference type="CDD" id="cd00171">
    <property type="entry name" value="Sec7"/>
    <property type="match status" value="1"/>
</dbReference>
<feature type="compositionally biased region" description="Low complexity" evidence="6">
    <location>
        <begin position="63"/>
        <end position="81"/>
    </location>
</feature>
<feature type="domain" description="SEC7" evidence="7">
    <location>
        <begin position="811"/>
        <end position="1000"/>
    </location>
</feature>
<protein>
    <recommendedName>
        <fullName evidence="7">SEC7 domain-containing protein</fullName>
    </recommendedName>
</protein>
<evidence type="ECO:0000313" key="9">
    <source>
        <dbReference type="Proteomes" id="UP000799118"/>
    </source>
</evidence>
<feature type="region of interest" description="Disordered" evidence="6">
    <location>
        <begin position="671"/>
        <end position="718"/>
    </location>
</feature>
<dbReference type="SUPFAM" id="SSF48371">
    <property type="entry name" value="ARM repeat"/>
    <property type="match status" value="3"/>
</dbReference>
<feature type="compositionally biased region" description="Polar residues" evidence="6">
    <location>
        <begin position="687"/>
        <end position="718"/>
    </location>
</feature>
<dbReference type="GO" id="GO:0005085">
    <property type="term" value="F:guanyl-nucleotide exchange factor activity"/>
    <property type="evidence" value="ECO:0007669"/>
    <property type="project" value="InterPro"/>
</dbReference>
<name>A0A6A4IP45_9AGAR</name>
<dbReference type="GO" id="GO:0030663">
    <property type="term" value="C:COPI-coated vesicle membrane"/>
    <property type="evidence" value="ECO:0007669"/>
    <property type="project" value="UniProtKB-SubCell"/>
</dbReference>
<feature type="compositionally biased region" description="Low complexity" evidence="6">
    <location>
        <begin position="139"/>
        <end position="155"/>
    </location>
</feature>
<dbReference type="Pfam" id="PF16213">
    <property type="entry name" value="DCB"/>
    <property type="match status" value="1"/>
</dbReference>
<feature type="region of interest" description="Disordered" evidence="6">
    <location>
        <begin position="246"/>
        <end position="269"/>
    </location>
</feature>
<dbReference type="Pfam" id="PF12783">
    <property type="entry name" value="Sec7-like_HUS"/>
    <property type="match status" value="1"/>
</dbReference>
<keyword evidence="3" id="KW-0653">Protein transport</keyword>
<evidence type="ECO:0000256" key="5">
    <source>
        <dbReference type="ARBA" id="ARBA00060451"/>
    </source>
</evidence>
<feature type="compositionally biased region" description="Polar residues" evidence="6">
    <location>
        <begin position="363"/>
        <end position="376"/>
    </location>
</feature>
<dbReference type="FunFam" id="1.10.220.20:FF:000002">
    <property type="entry name" value="Brefeldin A-inhibited guanine nucleotide-exchange protein 1"/>
    <property type="match status" value="1"/>
</dbReference>
<evidence type="ECO:0000259" key="7">
    <source>
        <dbReference type="PROSITE" id="PS50190"/>
    </source>
</evidence>
<dbReference type="InterPro" id="IPR035999">
    <property type="entry name" value="Sec7_dom_sf"/>
</dbReference>
<evidence type="ECO:0000256" key="6">
    <source>
        <dbReference type="SAM" id="MobiDB-lite"/>
    </source>
</evidence>
<dbReference type="EMBL" id="ML769385">
    <property type="protein sequence ID" value="KAE9410467.1"/>
    <property type="molecule type" value="Genomic_DNA"/>
</dbReference>
<dbReference type="OrthoDB" id="18431at2759"/>
<dbReference type="PANTHER" id="PTHR10663:SF375">
    <property type="entry name" value="LD29171P"/>
    <property type="match status" value="1"/>
</dbReference>
<accession>A0A6A4IP45</accession>
<dbReference type="Gene3D" id="1.10.1000.11">
    <property type="entry name" value="Arf Nucleotide-binding Site Opener,domain 2"/>
    <property type="match status" value="1"/>
</dbReference>
<sequence>MDGQLSAAEVPLPSSSSAEHAENGHANPSISQVVQPQSDLDDQAQDLQKPEPVLEEILEDNTAAAEAGIAAPIPQIPASIPDVEELPLPESESSSERTPTLTSVETPSSVERPLPDAPSPPIPSHITSRDSHRPKTPGSPLSSNSSSHRRSLTLSRGNNSVSVVLISTALETIASSKDAKRSAPLKESTQKALELIRNNVGGDHPREIFEPLRLACETRNEKLMIASLDCISKLISYSFFSEAPSSAASDYDSPPNSPGRAPSSEDNPPSLVDLVAHTITACHNETTPDPVSLQIVKALLSLVLSPTVLVHHSSLLKAVRTVYNVFLLSADPVNQMVAQGGLTQMVHHVFTRCRIGDYPQSLDSAGLSRSPSQVSFASPKHHIPFAIPPRTPTNTLNGHPPPEGYFEEESSTSTTSPPQHAGRPLSENGSTNGTTTTTTTTYAEEEEETGPRTPKAFVNVPEAMESHEQFVHSRKGLNTKDMFVKDAFLVFRALCKLTMKPLNNESERDMKSHGMRSKLLSLHLVLTVLNSHMPLFVDPSAIIYSNSSHEATTFVQAINQYLCLTLSRNAISPVPQVFDISVEIFWRVLAGMRTKLKKEIEVLMHEIFIPILEMRTSTLKQKAVILGMFSRLCQDPQALVEIYLNYDCDSEAADNIYEHLMNIMSKIATAPSTSHNNKTHEPPSPAVTPSSSKLPGPNSTLHPSLSTTAMSVSGSMDTSTMGLSEAHLRRQGLECTVAVLRSLVAWGTAAGKTTDDGTTLVGSVSGTVSQTGEDIPRESMTADTSLDKLSTDPSSEQLRQPTPELADDPSRFESAKQKKTTLLEGIKKFNFKPKRGISFLIETGFIPSKSPQAIANFLLNTDGLSKSMIGEYLGEGDEENIAIMHAFVDSLHFTNLPFVDALRVFLQSFRLPGEAQKIDRYMLKFAERYVAGNTQTDFANADTAYVLAYSVVMLNTDAHNPQVKKRMTKADFIKNNRGINDGSDLPEELLSSIFEEITNNEIRMKDEVEAAATISATGPGIANALANVGRDLQKEAYVMQSSGMLNKTEAMFKTLMRTQRKGSTSGNQFFSASHFVHVRPMFEVAWIPFLAGLSGPLQETDDLEIVELCLDGFKSAIRIRNAFVTTLAKFTFLNNLGEMKTKNMEAIKTLLDVAVTEGNHLRGSWQEVLTCVSQLERMQLISSGVDVPEKKGRPRKLPAEELANESRSTHITVATDMVFSLSHFLSGTAIVDFVQALSDVSWEEIQSSGLSQQPRLFSLQKLVEISYYNMNRIRLEWSNLWDIIGEHFNQVCCHNNPHVGFFALDSLRQLAMRFLEKEELPHFKFQKDFLKPFEHTMIHNANPEIRDMVLQCLQQMIQARVQNMRSGWRTMFGVFQAASKVLTERIANSAFEIVTKLNRDHFSDIVRNGAFSDLIVCITDFCKVSKYQKISLLAIGMLRGVIPVMLACEECGWSTEPSPDANSAMDDGMVKYWYPVLFAFYDIIMNGEDLEVRRLALDSLFTTLKTYGDTFPLEFWDTVCKKTLFPIFAVLKSSQDLSRFSTQEDMSVWLSTTMIQALRDLIDLYTHHFTILERFIDGLLDLLCVCICQENDTLARIGTSCLQQLLENNVSKLSPTRWERVATTFVKLFKTTTPHQLFDESLRVEIDGSSPDLAEETNGQAILPAPLSEQARFNSLPSLAERRRIFKQIIVKCVLQLLLIETTNDLLRNENVYNTIPPEQLLKLMGVLDHSYQFARLFNEDKDLRTGLWKVGFMKHLPNLLKQESSSASTLVHVLLRMYYDPRPAHQTARAQIADRFLPLSLGVIEDYNKLKADSQAKNIIAWTPVIEEILDGFCRFDDKAFARYLPAIYPLAADLLARELPTSVRQCLRTYFIRVGHTQGIIDKHSS</sequence>
<dbReference type="InterPro" id="IPR023394">
    <property type="entry name" value="Sec7_C_sf"/>
</dbReference>
<keyword evidence="2" id="KW-0963">Cytoplasm</keyword>
<dbReference type="InterPro" id="IPR032691">
    <property type="entry name" value="Mon2/Sec7/BIG1-like_HUS"/>
</dbReference>
<dbReference type="Gene3D" id="1.10.220.20">
    <property type="match status" value="1"/>
</dbReference>
<dbReference type="Proteomes" id="UP000799118">
    <property type="component" value="Unassembled WGS sequence"/>
</dbReference>
<evidence type="ECO:0000256" key="2">
    <source>
        <dbReference type="ARBA" id="ARBA00022490"/>
    </source>
</evidence>
<dbReference type="Pfam" id="PF01369">
    <property type="entry name" value="Sec7"/>
    <property type="match status" value="1"/>
</dbReference>
<organism evidence="8 9">
    <name type="scientific">Gymnopus androsaceus JB14</name>
    <dbReference type="NCBI Taxonomy" id="1447944"/>
    <lineage>
        <taxon>Eukaryota</taxon>
        <taxon>Fungi</taxon>
        <taxon>Dikarya</taxon>
        <taxon>Basidiomycota</taxon>
        <taxon>Agaricomycotina</taxon>
        <taxon>Agaricomycetes</taxon>
        <taxon>Agaricomycetidae</taxon>
        <taxon>Agaricales</taxon>
        <taxon>Marasmiineae</taxon>
        <taxon>Omphalotaceae</taxon>
        <taxon>Gymnopus</taxon>
    </lineage>
</organism>
<feature type="compositionally biased region" description="Low complexity" evidence="6">
    <location>
        <begin position="88"/>
        <end position="103"/>
    </location>
</feature>
<dbReference type="InterPro" id="IPR015403">
    <property type="entry name" value="Mon2/Sec7/BIG1-like_HDS"/>
</dbReference>
<dbReference type="GO" id="GO:0032012">
    <property type="term" value="P:regulation of ARF protein signal transduction"/>
    <property type="evidence" value="ECO:0007669"/>
    <property type="project" value="InterPro"/>
</dbReference>
<evidence type="ECO:0000256" key="1">
    <source>
        <dbReference type="ARBA" id="ARBA00022448"/>
    </source>
</evidence>
<feature type="region of interest" description="Disordered" evidence="6">
    <location>
        <begin position="363"/>
        <end position="454"/>
    </location>
</feature>
<comment type="subcellular location">
    <subcellularLocation>
        <location evidence="5">Cytoplasmic vesicle</location>
        <location evidence="5">COPI-coated vesicle membrane</location>
    </subcellularLocation>
</comment>
<dbReference type="SUPFAM" id="SSF48425">
    <property type="entry name" value="Sec7 domain"/>
    <property type="match status" value="1"/>
</dbReference>
<evidence type="ECO:0000313" key="8">
    <source>
        <dbReference type="EMBL" id="KAE9410467.1"/>
    </source>
</evidence>
<dbReference type="InterPro" id="IPR032629">
    <property type="entry name" value="DCB_dom"/>
</dbReference>
<evidence type="ECO:0000256" key="4">
    <source>
        <dbReference type="ARBA" id="ARBA00023136"/>
    </source>
</evidence>
<keyword evidence="9" id="KW-1185">Reference proteome</keyword>
<dbReference type="FunFam" id="1.10.1000.11:FF:000003">
    <property type="entry name" value="Brefeldin A-inhibited guanine nucleotide-exchange protein 1"/>
    <property type="match status" value="1"/>
</dbReference>
<dbReference type="InterPro" id="IPR000904">
    <property type="entry name" value="Sec7_dom"/>
</dbReference>
<dbReference type="PROSITE" id="PS50190">
    <property type="entry name" value="SEC7"/>
    <property type="match status" value="1"/>
</dbReference>
<dbReference type="InterPro" id="IPR046455">
    <property type="entry name" value="Sec7/BIG1-like_C"/>
</dbReference>
<feature type="compositionally biased region" description="Polar residues" evidence="6">
    <location>
        <begin position="761"/>
        <end position="772"/>
    </location>
</feature>